<feature type="transmembrane region" description="Helical" evidence="1">
    <location>
        <begin position="74"/>
        <end position="92"/>
    </location>
</feature>
<dbReference type="Proteomes" id="UP000182204">
    <property type="component" value="Chromosome"/>
</dbReference>
<evidence type="ECO:0000313" key="2">
    <source>
        <dbReference type="EMBL" id="APH14119.1"/>
    </source>
</evidence>
<keyword evidence="1" id="KW-0812">Transmembrane</keyword>
<keyword evidence="1" id="KW-0472">Membrane</keyword>
<dbReference type="RefSeq" id="WP_072584975.1">
    <property type="nucleotide sequence ID" value="NZ_CP013243.1"/>
</dbReference>
<dbReference type="EMBL" id="CP013243">
    <property type="protein sequence ID" value="APH14119.1"/>
    <property type="molecule type" value="Genomic_DNA"/>
</dbReference>
<gene>
    <name evidence="2" type="ORF">NPD5_1114</name>
</gene>
<keyword evidence="1" id="KW-1133">Transmembrane helix</keyword>
<dbReference type="STRING" id="413999.CBO0934"/>
<evidence type="ECO:0000313" key="3">
    <source>
        <dbReference type="Proteomes" id="UP000182204"/>
    </source>
</evidence>
<name>A0A1L3NDB5_CLOSG</name>
<dbReference type="AlphaFoldDB" id="A0A1L3NDB5"/>
<accession>A0A1L3NDB5</accession>
<proteinExistence type="predicted"/>
<reference evidence="2 3" key="1">
    <citation type="submission" date="2015-11" db="EMBL/GenBank/DDBJ databases">
        <authorList>
            <person name="Hill K.K."/>
            <person name="Shirey T.B."/>
            <person name="Raphael B."/>
            <person name="Daligault H.E."/>
            <person name="Davenport K.W."/>
            <person name="Bruce D.C."/>
            <person name="Foley B.T."/>
            <person name="Johnson S.L."/>
        </authorList>
    </citation>
    <scope>NUCLEOTIDE SEQUENCE [LARGE SCALE GENOMIC DNA]</scope>
    <source>
        <strain evidence="2 3">CDC_1632</strain>
    </source>
</reference>
<sequence length="98" mass="11568">MKILLHFIIFMIVTICVEKITEKTNLHVVVINRIKRYKHYKKILFIGLMIVWFMVEMGKQSLNIRFGKHNTPSIVLGAIILGIYLEFLPYIFSKKEIS</sequence>
<feature type="transmembrane region" description="Helical" evidence="1">
    <location>
        <begin position="43"/>
        <end position="62"/>
    </location>
</feature>
<evidence type="ECO:0000256" key="1">
    <source>
        <dbReference type="SAM" id="Phobius"/>
    </source>
</evidence>
<protein>
    <submittedName>
        <fullName evidence="2">Putative membrane protein</fullName>
    </submittedName>
</protein>
<organism evidence="2 3">
    <name type="scientific">Clostridium sporogenes</name>
    <dbReference type="NCBI Taxonomy" id="1509"/>
    <lineage>
        <taxon>Bacteria</taxon>
        <taxon>Bacillati</taxon>
        <taxon>Bacillota</taxon>
        <taxon>Clostridia</taxon>
        <taxon>Eubacteriales</taxon>
        <taxon>Clostridiaceae</taxon>
        <taxon>Clostridium</taxon>
    </lineage>
</organism>